<proteinExistence type="predicted"/>
<dbReference type="HOGENOM" id="CLU_3328944_0_0_6"/>
<reference evidence="1 2" key="1">
    <citation type="journal article" date="2008" name="PLoS Genet.">
        <title>Complete genome sequence of the N2-fixing broad host range endophyte Klebsiella pneumoniae 342 and virulence predictions verified in mice.</title>
        <authorList>
            <person name="Fouts D.E."/>
            <person name="Tyler H.L."/>
            <person name="DeBoy R.T."/>
            <person name="Daugherty S."/>
            <person name="Ren Q."/>
            <person name="Badger J.H."/>
            <person name="Durkin A.S."/>
            <person name="Huot H."/>
            <person name="Shrivastava S."/>
            <person name="Kothari S."/>
            <person name="Dodson R.J."/>
            <person name="Mohamoud Y."/>
            <person name="Khouri H."/>
            <person name="Roesch L.F."/>
            <person name="Krogfelt K.A."/>
            <person name="Struve C."/>
            <person name="Triplett E.W."/>
            <person name="Methe B.A."/>
        </authorList>
    </citation>
    <scope>NUCLEOTIDE SEQUENCE [LARGE SCALE GENOMIC DNA]</scope>
    <source>
        <strain evidence="1 2">342</strain>
    </source>
</reference>
<dbReference type="BioCyc" id="KPNE507522:GI0B-614-MONOMER"/>
<organism evidence="1 2">
    <name type="scientific">Klebsiella variicola (strain 342)</name>
    <name type="common">Klebsiella pneumoniae</name>
    <dbReference type="NCBI Taxonomy" id="507522"/>
    <lineage>
        <taxon>Bacteria</taxon>
        <taxon>Pseudomonadati</taxon>
        <taxon>Pseudomonadota</taxon>
        <taxon>Gammaproteobacteria</taxon>
        <taxon>Enterobacterales</taxon>
        <taxon>Enterobacteriaceae</taxon>
        <taxon>Klebsiella/Raoultella group</taxon>
        <taxon>Klebsiella</taxon>
        <taxon>Klebsiella pneumoniae complex</taxon>
    </lineage>
</organism>
<sequence>MALCLPGLQIGANRSPDKAQAAIRVLLGRRHTAEEKVG</sequence>
<dbReference type="KEGG" id="kpe:KPK_0614"/>
<dbReference type="Proteomes" id="UP000001734">
    <property type="component" value="Chromosome"/>
</dbReference>
<dbReference type="AlphaFoldDB" id="B5XTZ0"/>
<accession>B5XTZ0</accession>
<name>B5XTZ0_KLEV3</name>
<protein>
    <submittedName>
        <fullName evidence="1">Uncharacterized protein</fullName>
    </submittedName>
</protein>
<dbReference type="EMBL" id="CP000964">
    <property type="protein sequence ID" value="ACI08458.1"/>
    <property type="molecule type" value="Genomic_DNA"/>
</dbReference>
<evidence type="ECO:0000313" key="1">
    <source>
        <dbReference type="EMBL" id="ACI08458.1"/>
    </source>
</evidence>
<evidence type="ECO:0000313" key="2">
    <source>
        <dbReference type="Proteomes" id="UP000001734"/>
    </source>
</evidence>
<gene>
    <name evidence="1" type="ordered locus">KPK_0614</name>
</gene>